<reference evidence="2" key="1">
    <citation type="journal article" date="2009" name="Rice">
        <title>De Novo Next Generation Sequencing of Plant Genomes.</title>
        <authorList>
            <person name="Rounsley S."/>
            <person name="Marri P.R."/>
            <person name="Yu Y."/>
            <person name="He R."/>
            <person name="Sisneros N."/>
            <person name="Goicoechea J.L."/>
            <person name="Lee S.J."/>
            <person name="Angelova A."/>
            <person name="Kudrna D."/>
            <person name="Luo M."/>
            <person name="Affourtit J."/>
            <person name="Desany B."/>
            <person name="Knight J."/>
            <person name="Niazi F."/>
            <person name="Egholm M."/>
            <person name="Wing R.A."/>
        </authorList>
    </citation>
    <scope>NUCLEOTIDE SEQUENCE [LARGE SCALE GENOMIC DNA]</scope>
    <source>
        <strain evidence="2">cv. IRGC 105608</strain>
    </source>
</reference>
<dbReference type="HOGENOM" id="CLU_1878715_0_0_1"/>
<accession>A0A0D3EWN1</accession>
<dbReference type="Proteomes" id="UP000026960">
    <property type="component" value="Chromosome 1"/>
</dbReference>
<evidence type="ECO:0000256" key="1">
    <source>
        <dbReference type="SAM" id="MobiDB-lite"/>
    </source>
</evidence>
<evidence type="ECO:0000313" key="3">
    <source>
        <dbReference type="Proteomes" id="UP000026960"/>
    </source>
</evidence>
<sequence>MAYISRSFPHPYGDFKNPKATHTGTKTRSQRRGKSNRIAQRRRRATGCSLQRERSQVRGSRGLVGERGDAPSRCPTAGERGVAGFGGDPAVERRRRRRRRRSRSTPIVANVGGESREIASGVELLPVGDVEIGHWSTGD</sequence>
<dbReference type="AlphaFoldDB" id="A0A0D3EWN1"/>
<name>A0A0D3EWN1_9ORYZ</name>
<dbReference type="EnsemblPlants" id="OBART01G38320.1">
    <property type="protein sequence ID" value="OBART01G38320.1"/>
    <property type="gene ID" value="OBART01G38320"/>
</dbReference>
<organism evidence="2">
    <name type="scientific">Oryza barthii</name>
    <dbReference type="NCBI Taxonomy" id="65489"/>
    <lineage>
        <taxon>Eukaryota</taxon>
        <taxon>Viridiplantae</taxon>
        <taxon>Streptophyta</taxon>
        <taxon>Embryophyta</taxon>
        <taxon>Tracheophyta</taxon>
        <taxon>Spermatophyta</taxon>
        <taxon>Magnoliopsida</taxon>
        <taxon>Liliopsida</taxon>
        <taxon>Poales</taxon>
        <taxon>Poaceae</taxon>
        <taxon>BOP clade</taxon>
        <taxon>Oryzoideae</taxon>
        <taxon>Oryzeae</taxon>
        <taxon>Oryzinae</taxon>
        <taxon>Oryza</taxon>
    </lineage>
</organism>
<feature type="compositionally biased region" description="Basic residues" evidence="1">
    <location>
        <begin position="28"/>
        <end position="45"/>
    </location>
</feature>
<dbReference type="Gramene" id="OBART01G38320.1">
    <property type="protein sequence ID" value="OBART01G38320.1"/>
    <property type="gene ID" value="OBART01G38320"/>
</dbReference>
<reference evidence="2" key="2">
    <citation type="submission" date="2015-03" db="UniProtKB">
        <authorList>
            <consortium name="EnsemblPlants"/>
        </authorList>
    </citation>
    <scope>IDENTIFICATION</scope>
</reference>
<proteinExistence type="predicted"/>
<evidence type="ECO:0000313" key="2">
    <source>
        <dbReference type="EnsemblPlants" id="OBART01G38320.1"/>
    </source>
</evidence>
<dbReference type="PaxDb" id="65489-OBART01G38320.1"/>
<protein>
    <submittedName>
        <fullName evidence="2">Uncharacterized protein</fullName>
    </submittedName>
</protein>
<feature type="compositionally biased region" description="Basic residues" evidence="1">
    <location>
        <begin position="93"/>
        <end position="103"/>
    </location>
</feature>
<feature type="region of interest" description="Disordered" evidence="1">
    <location>
        <begin position="1"/>
        <end position="105"/>
    </location>
</feature>
<keyword evidence="3" id="KW-1185">Reference proteome</keyword>